<accession>A0A9D2MY45</accession>
<gene>
    <name evidence="2" type="ORF">H9710_07565</name>
</gene>
<name>A0A9D2MY45_9FIRM</name>
<keyword evidence="1" id="KW-0812">Transmembrane</keyword>
<keyword evidence="1" id="KW-1133">Transmembrane helix</keyword>
<evidence type="ECO:0000256" key="1">
    <source>
        <dbReference type="SAM" id="Phobius"/>
    </source>
</evidence>
<comment type="caution">
    <text evidence="2">The sequence shown here is derived from an EMBL/GenBank/DDBJ whole genome shotgun (WGS) entry which is preliminary data.</text>
</comment>
<reference evidence="2" key="2">
    <citation type="submission" date="2021-04" db="EMBL/GenBank/DDBJ databases">
        <authorList>
            <person name="Gilroy R."/>
        </authorList>
    </citation>
    <scope>NUCLEOTIDE SEQUENCE</scope>
    <source>
        <strain evidence="2">CHK185-1770</strain>
    </source>
</reference>
<sequence length="513" mass="55377">MRENCNDIHIPISPELGGRVEAALGEVRRLHRHRMLRRAGTVLGSFVAVMGALLGLAVVNPAMASQVPLVGEWLGGLFYESNYESKTGSAGAFLETYSSALEDVGVTAATESQEWGVTFHQGYTDGNMVLLSLSLTGPQEELEQYAFVTLDGYGQSSLASINGEPASIQGVNTFEKREGSWSTTMAVAVPESQQGAETLEVAVTLQGLEGQAAEASADSVPIPGSFSASFTLTVDHSNDFSFVSQAEDNRAKVLAVRGTPTQTVVSVEIPFWGYRNFGALEEDGVKGTARLVLADGTQMAVEPRRSQELGGYDYQAAKAQSCDLYFDGLPAGVSQATLEFFWQKVGTEQEEVLASFTLDLENQTVLPAGTQGVEKGSTQYSLLETGDMGWEENGFVVKDLWFSQAGTYSGQMYFYVPEDYLRGDLQVEVCNAQGEVLFSTQAYGEDGKPNPDWRIWEAMKIANVAQPLHIYRITQRVAGEVISVGEMVTITISDASTGETLFTDTRALVAATP</sequence>
<dbReference type="EMBL" id="DWXG01000056">
    <property type="protein sequence ID" value="HJB98420.1"/>
    <property type="molecule type" value="Genomic_DNA"/>
</dbReference>
<feature type="transmembrane region" description="Helical" evidence="1">
    <location>
        <begin position="39"/>
        <end position="59"/>
    </location>
</feature>
<evidence type="ECO:0000313" key="3">
    <source>
        <dbReference type="Proteomes" id="UP000826793"/>
    </source>
</evidence>
<reference evidence="2" key="1">
    <citation type="journal article" date="2021" name="PeerJ">
        <title>Extensive microbial diversity within the chicken gut microbiome revealed by metagenomics and culture.</title>
        <authorList>
            <person name="Gilroy R."/>
            <person name="Ravi A."/>
            <person name="Getino M."/>
            <person name="Pursley I."/>
            <person name="Horton D.L."/>
            <person name="Alikhan N.F."/>
            <person name="Baker D."/>
            <person name="Gharbi K."/>
            <person name="Hall N."/>
            <person name="Watson M."/>
            <person name="Adriaenssens E.M."/>
            <person name="Foster-Nyarko E."/>
            <person name="Jarju S."/>
            <person name="Secka A."/>
            <person name="Antonio M."/>
            <person name="Oren A."/>
            <person name="Chaudhuri R.R."/>
            <person name="La Ragione R."/>
            <person name="Hildebrand F."/>
            <person name="Pallen M.J."/>
        </authorList>
    </citation>
    <scope>NUCLEOTIDE SEQUENCE</scope>
    <source>
        <strain evidence="2">CHK185-1770</strain>
    </source>
</reference>
<evidence type="ECO:0008006" key="4">
    <source>
        <dbReference type="Google" id="ProtNLM"/>
    </source>
</evidence>
<evidence type="ECO:0000313" key="2">
    <source>
        <dbReference type="EMBL" id="HJB98420.1"/>
    </source>
</evidence>
<dbReference type="AlphaFoldDB" id="A0A9D2MY45"/>
<protein>
    <recommendedName>
        <fullName evidence="4">DUF4179 domain-containing protein</fullName>
    </recommendedName>
</protein>
<organism evidence="2 3">
    <name type="scientific">Candidatus Acutalibacter pullicola</name>
    <dbReference type="NCBI Taxonomy" id="2838417"/>
    <lineage>
        <taxon>Bacteria</taxon>
        <taxon>Bacillati</taxon>
        <taxon>Bacillota</taxon>
        <taxon>Clostridia</taxon>
        <taxon>Eubacteriales</taxon>
        <taxon>Acutalibacteraceae</taxon>
        <taxon>Acutalibacter</taxon>
    </lineage>
</organism>
<proteinExistence type="predicted"/>
<keyword evidence="1" id="KW-0472">Membrane</keyword>
<dbReference type="Proteomes" id="UP000826793">
    <property type="component" value="Unassembled WGS sequence"/>
</dbReference>